<protein>
    <submittedName>
        <fullName evidence="1">Uncharacterized protein</fullName>
    </submittedName>
</protein>
<dbReference type="EMBL" id="JACJVP010000040">
    <property type="protein sequence ID" value="MBB6673580.1"/>
    <property type="molecule type" value="Genomic_DNA"/>
</dbReference>
<gene>
    <name evidence="1" type="ORF">H7C19_23145</name>
</gene>
<name>A0A7X0RU11_9BACL</name>
<reference evidence="1 2" key="1">
    <citation type="submission" date="2020-08" db="EMBL/GenBank/DDBJ databases">
        <title>Cohnella phylogeny.</title>
        <authorList>
            <person name="Dunlap C."/>
        </authorList>
    </citation>
    <scope>NUCLEOTIDE SEQUENCE [LARGE SCALE GENOMIC DNA]</scope>
    <source>
        <strain evidence="1 2">DSM 28246</strain>
    </source>
</reference>
<evidence type="ECO:0000313" key="1">
    <source>
        <dbReference type="EMBL" id="MBB6673580.1"/>
    </source>
</evidence>
<keyword evidence="2" id="KW-1185">Reference proteome</keyword>
<evidence type="ECO:0000313" key="2">
    <source>
        <dbReference type="Proteomes" id="UP000547209"/>
    </source>
</evidence>
<accession>A0A7X0RU11</accession>
<dbReference type="AlphaFoldDB" id="A0A7X0RU11"/>
<proteinExistence type="predicted"/>
<dbReference type="Proteomes" id="UP000547209">
    <property type="component" value="Unassembled WGS sequence"/>
</dbReference>
<sequence length="52" mass="5771">MRERIAIRPAHATLSMNAIANGSPAVRFVVLDLKTLNAGGRRLCFLYVMQNL</sequence>
<comment type="caution">
    <text evidence="1">The sequence shown here is derived from an EMBL/GenBank/DDBJ whole genome shotgun (WGS) entry which is preliminary data.</text>
</comment>
<organism evidence="1 2">
    <name type="scientific">Cohnella nanjingensis</name>
    <dbReference type="NCBI Taxonomy" id="1387779"/>
    <lineage>
        <taxon>Bacteria</taxon>
        <taxon>Bacillati</taxon>
        <taxon>Bacillota</taxon>
        <taxon>Bacilli</taxon>
        <taxon>Bacillales</taxon>
        <taxon>Paenibacillaceae</taxon>
        <taxon>Cohnella</taxon>
    </lineage>
</organism>